<dbReference type="SUPFAM" id="SSF53756">
    <property type="entry name" value="UDP-Glycosyltransferase/glycogen phosphorylase"/>
    <property type="match status" value="1"/>
</dbReference>
<proteinExistence type="predicted"/>
<organism evidence="1 2">
    <name type="scientific">Azospirillum himalayense</name>
    <dbReference type="NCBI Taxonomy" id="654847"/>
    <lineage>
        <taxon>Bacteria</taxon>
        <taxon>Pseudomonadati</taxon>
        <taxon>Pseudomonadota</taxon>
        <taxon>Alphaproteobacteria</taxon>
        <taxon>Rhodospirillales</taxon>
        <taxon>Azospirillaceae</taxon>
        <taxon>Azospirillum</taxon>
    </lineage>
</organism>
<protein>
    <submittedName>
        <fullName evidence="1">Glycosyltransferase</fullName>
    </submittedName>
</protein>
<dbReference type="PANTHER" id="PTHR46656">
    <property type="entry name" value="PUTATIVE-RELATED"/>
    <property type="match status" value="1"/>
</dbReference>
<dbReference type="Gene3D" id="3.40.50.2000">
    <property type="entry name" value="Glycogen Phosphorylase B"/>
    <property type="match status" value="1"/>
</dbReference>
<dbReference type="Pfam" id="PF13692">
    <property type="entry name" value="Glyco_trans_1_4"/>
    <property type="match status" value="1"/>
</dbReference>
<reference evidence="2" key="1">
    <citation type="journal article" date="2019" name="Int. J. Syst. Evol. Microbiol.">
        <title>The Global Catalogue of Microorganisms (GCM) 10K type strain sequencing project: providing services to taxonomists for standard genome sequencing and annotation.</title>
        <authorList>
            <consortium name="The Broad Institute Genomics Platform"/>
            <consortium name="The Broad Institute Genome Sequencing Center for Infectious Disease"/>
            <person name="Wu L."/>
            <person name="Ma J."/>
        </authorList>
    </citation>
    <scope>NUCLEOTIDE SEQUENCE [LARGE SCALE GENOMIC DNA]</scope>
    <source>
        <strain evidence="2">CCUG 58760</strain>
    </source>
</reference>
<dbReference type="EMBL" id="JBHSLC010000006">
    <property type="protein sequence ID" value="MFC5354302.1"/>
    <property type="molecule type" value="Genomic_DNA"/>
</dbReference>
<accession>A0ABW0G2H0</accession>
<dbReference type="RefSeq" id="WP_376994046.1">
    <property type="nucleotide sequence ID" value="NZ_JBHSLC010000006.1"/>
</dbReference>
<evidence type="ECO:0000313" key="2">
    <source>
        <dbReference type="Proteomes" id="UP001596166"/>
    </source>
</evidence>
<keyword evidence="2" id="KW-1185">Reference proteome</keyword>
<gene>
    <name evidence="1" type="ORF">ACFPMG_04710</name>
</gene>
<name>A0ABW0G2H0_9PROT</name>
<dbReference type="Proteomes" id="UP001596166">
    <property type="component" value="Unassembled WGS sequence"/>
</dbReference>
<dbReference type="PANTHER" id="PTHR46656:SF3">
    <property type="entry name" value="PUTATIVE-RELATED"/>
    <property type="match status" value="1"/>
</dbReference>
<evidence type="ECO:0000313" key="1">
    <source>
        <dbReference type="EMBL" id="MFC5354302.1"/>
    </source>
</evidence>
<sequence length="606" mass="67521">MALPQDAAFAENALPEIDGSPLRFVWLLRSDVRQGLSPSDPDARRLFIVWWALYGRAEYPQLGDPLPAEHRAWLTGADAGFPQDAGFPVTRLMVETWRWRPDLQERFPLDRREGRLAFVRWFILEGIVEHDLAGYLSDAQWAALTTPGGGIAAGFEPLDGLLLALWEAEPDLRRHFNVADAAERLRLHRWYEANAAALHAEGKLAHDRVRRARTPRAPTPTSLPAAAPREPFGVNLIGFAHGELGIGEDVRMMARACAAADIPFSVFDVPVRVSNHRSADRTLDGLVRRDLPHPVNVFCLTGFDTAGLLLEHGPALFQDRLNIGYWPWELPEWPEPWTAAFELVDELWSSSRYTQDTLALKAPVPVLHMPMAVEARLARSYRRSDFALPEDRFLFLYTFDWNSYPARKNPAAVVAAFQAAFPDPAAPVSLVLKTMGAADDAHWQALARMIEDDPRIGVVNTVLARDAVLGLCSVCDAVVSLHRSEGYGRTLAEAMLLGKPVVATAWSGNTDFCTPDTAAQVAVRFVSVKAGEYPYGEGMRWADPDHNAAVEAMRRVAGDAAYRSHIAEKGRRFMERWADPAHIGQRYRQRLQALQRIGAQRRSGRG</sequence>
<comment type="caution">
    <text evidence="1">The sequence shown here is derived from an EMBL/GenBank/DDBJ whole genome shotgun (WGS) entry which is preliminary data.</text>
</comment>